<evidence type="ECO:0008006" key="3">
    <source>
        <dbReference type="Google" id="ProtNLM"/>
    </source>
</evidence>
<proteinExistence type="predicted"/>
<dbReference type="EMBL" id="CP106738">
    <property type="protein sequence ID" value="UXX82270.1"/>
    <property type="molecule type" value="Genomic_DNA"/>
</dbReference>
<protein>
    <recommendedName>
        <fullName evidence="3">Flagellar assembly protein FliH</fullName>
    </recommendedName>
</protein>
<gene>
    <name evidence="1" type="ORF">N7U68_14330</name>
</gene>
<organism evidence="1 2">
    <name type="scientific">Roseovarius pelagicus</name>
    <dbReference type="NCBI Taxonomy" id="2980108"/>
    <lineage>
        <taxon>Bacteria</taxon>
        <taxon>Pseudomonadati</taxon>
        <taxon>Pseudomonadota</taxon>
        <taxon>Alphaproteobacteria</taxon>
        <taxon>Rhodobacterales</taxon>
        <taxon>Roseobacteraceae</taxon>
        <taxon>Roseovarius</taxon>
    </lineage>
</organism>
<evidence type="ECO:0000313" key="1">
    <source>
        <dbReference type="EMBL" id="UXX82270.1"/>
    </source>
</evidence>
<keyword evidence="2" id="KW-1185">Reference proteome</keyword>
<sequence length="204" mass="22263">MSIAHILDDFGTSGGEATISISDISLEDERLASFESGYKAGWDDAAKAQQDDRKRISADFAANMHDLSFTYREAQSGLLTELKPLLTSMVETVLPHLAHASLGLRVVEMLQDIAKTAIEVPAQIVTTPSNADVMESLIEKHFDFPVIVRREDTLGDGQVHISFGSREAQIDLTAVLAEIDSAVDGFFETCATKDTHDHNQKESA</sequence>
<evidence type="ECO:0000313" key="2">
    <source>
        <dbReference type="Proteomes" id="UP001064087"/>
    </source>
</evidence>
<accession>A0ABY6D829</accession>
<dbReference type="RefSeq" id="WP_263047245.1">
    <property type="nucleotide sequence ID" value="NZ_CP106738.1"/>
</dbReference>
<name>A0ABY6D829_9RHOB</name>
<dbReference type="Proteomes" id="UP001064087">
    <property type="component" value="Chromosome"/>
</dbReference>
<reference evidence="1" key="1">
    <citation type="submission" date="2022-10" db="EMBL/GenBank/DDBJ databases">
        <title>Roseovarius pelagicus sp. nov., isolated from Arctic seawater.</title>
        <authorList>
            <person name="Hong Y.W."/>
            <person name="Hwang C.Y."/>
        </authorList>
    </citation>
    <scope>NUCLEOTIDE SEQUENCE</scope>
    <source>
        <strain evidence="1">HL-MP18</strain>
    </source>
</reference>